<comment type="caution">
    <text evidence="3">The sequence shown here is derived from an EMBL/GenBank/DDBJ whole genome shotgun (WGS) entry which is preliminary data.</text>
</comment>
<gene>
    <name evidence="3" type="ORF">JOC49_000280</name>
</gene>
<reference evidence="3 4" key="1">
    <citation type="submission" date="2021-01" db="EMBL/GenBank/DDBJ databases">
        <title>Genomic Encyclopedia of Type Strains, Phase IV (KMG-IV): sequencing the most valuable type-strain genomes for metagenomic binning, comparative biology and taxonomic classification.</title>
        <authorList>
            <person name="Goeker M."/>
        </authorList>
    </citation>
    <scope>NUCLEOTIDE SEQUENCE [LARGE SCALE GENOMIC DNA]</scope>
    <source>
        <strain evidence="3 4">DSM 24436</strain>
    </source>
</reference>
<proteinExistence type="predicted"/>
<organism evidence="3 4">
    <name type="scientific">Fusibacter tunisiensis</name>
    <dbReference type="NCBI Taxonomy" id="1008308"/>
    <lineage>
        <taxon>Bacteria</taxon>
        <taxon>Bacillati</taxon>
        <taxon>Bacillota</taxon>
        <taxon>Clostridia</taxon>
        <taxon>Eubacteriales</taxon>
        <taxon>Eubacteriales Family XII. Incertae Sedis</taxon>
        <taxon>Fusibacter</taxon>
    </lineage>
</organism>
<accession>A0ABS2MN01</accession>
<evidence type="ECO:0000313" key="4">
    <source>
        <dbReference type="Proteomes" id="UP000767854"/>
    </source>
</evidence>
<evidence type="ECO:0000256" key="1">
    <source>
        <dbReference type="SAM" id="Phobius"/>
    </source>
</evidence>
<keyword evidence="4" id="KW-1185">Reference proteome</keyword>
<dbReference type="Pfam" id="PF05036">
    <property type="entry name" value="SPOR"/>
    <property type="match status" value="1"/>
</dbReference>
<dbReference type="EMBL" id="JAFBDT010000001">
    <property type="protein sequence ID" value="MBM7560771.1"/>
    <property type="molecule type" value="Genomic_DNA"/>
</dbReference>
<dbReference type="Proteomes" id="UP000767854">
    <property type="component" value="Unassembled WGS sequence"/>
</dbReference>
<feature type="domain" description="SPOR" evidence="2">
    <location>
        <begin position="79"/>
        <end position="125"/>
    </location>
</feature>
<evidence type="ECO:0000259" key="2">
    <source>
        <dbReference type="Pfam" id="PF05036"/>
    </source>
</evidence>
<dbReference type="InterPro" id="IPR007730">
    <property type="entry name" value="SPOR-like_dom"/>
</dbReference>
<keyword evidence="1" id="KW-1133">Transmembrane helix</keyword>
<sequence length="262" mass="29795">MLSRKKIQQFMDQQFYIAIVVIPLALFLIGYGVTSLILKGDTDSIGDTHSNSEVSATTETTEPEVIVTPQEVRLGTTEQFILQIASFNSKEGAEAAVIQFQKEDLRSHWIKSGQNYKVYVVMSSDQEIIGDYRTAFIKDNPEHSDAYVSNVSLELKNFTVFATPEEVQEIKTFINDFYFDNNAFFMQFMDLDTVPNQVLLEALEPIQKTLEILDDYSGNIDTEFTSMLQENYAVFEKLNAENASSEAYMDAFIDQLMMLTSH</sequence>
<keyword evidence="1" id="KW-0472">Membrane</keyword>
<keyword evidence="1" id="KW-0812">Transmembrane</keyword>
<dbReference type="InterPro" id="IPR036680">
    <property type="entry name" value="SPOR-like_sf"/>
</dbReference>
<dbReference type="RefSeq" id="WP_204661429.1">
    <property type="nucleotide sequence ID" value="NZ_JAFBDT010000001.1"/>
</dbReference>
<dbReference type="SUPFAM" id="SSF110997">
    <property type="entry name" value="Sporulation related repeat"/>
    <property type="match status" value="1"/>
</dbReference>
<evidence type="ECO:0000313" key="3">
    <source>
        <dbReference type="EMBL" id="MBM7560771.1"/>
    </source>
</evidence>
<feature type="transmembrane region" description="Helical" evidence="1">
    <location>
        <begin position="15"/>
        <end position="38"/>
    </location>
</feature>
<protein>
    <recommendedName>
        <fullName evidence="2">SPOR domain-containing protein</fullName>
    </recommendedName>
</protein>
<name>A0ABS2MN01_9FIRM</name>